<organism evidence="2 3">
    <name type="scientific">Trichogramma kaykai</name>
    <dbReference type="NCBI Taxonomy" id="54128"/>
    <lineage>
        <taxon>Eukaryota</taxon>
        <taxon>Metazoa</taxon>
        <taxon>Ecdysozoa</taxon>
        <taxon>Arthropoda</taxon>
        <taxon>Hexapoda</taxon>
        <taxon>Insecta</taxon>
        <taxon>Pterygota</taxon>
        <taxon>Neoptera</taxon>
        <taxon>Endopterygota</taxon>
        <taxon>Hymenoptera</taxon>
        <taxon>Apocrita</taxon>
        <taxon>Proctotrupomorpha</taxon>
        <taxon>Chalcidoidea</taxon>
        <taxon>Trichogrammatidae</taxon>
        <taxon>Trichogramma</taxon>
    </lineage>
</organism>
<dbReference type="InterPro" id="IPR002110">
    <property type="entry name" value="Ankyrin_rpt"/>
</dbReference>
<feature type="repeat" description="ANK" evidence="1">
    <location>
        <begin position="392"/>
        <end position="424"/>
    </location>
</feature>
<accession>A0ABD2WG00</accession>
<dbReference type="Gene3D" id="1.25.40.20">
    <property type="entry name" value="Ankyrin repeat-containing domain"/>
    <property type="match status" value="4"/>
</dbReference>
<dbReference type="EMBL" id="JBJJXI010000107">
    <property type="protein sequence ID" value="KAL3392032.1"/>
    <property type="molecule type" value="Genomic_DNA"/>
</dbReference>
<dbReference type="PANTHER" id="PTHR24118:SF100">
    <property type="entry name" value="FYVE-TYPE DOMAIN-CONTAINING PROTEIN"/>
    <property type="match status" value="1"/>
</dbReference>
<feature type="repeat" description="ANK" evidence="1">
    <location>
        <begin position="620"/>
        <end position="648"/>
    </location>
</feature>
<name>A0ABD2WG00_9HYME</name>
<evidence type="ECO:0000313" key="2">
    <source>
        <dbReference type="EMBL" id="KAL3392032.1"/>
    </source>
</evidence>
<dbReference type="InterPro" id="IPR036770">
    <property type="entry name" value="Ankyrin_rpt-contain_sf"/>
</dbReference>
<feature type="repeat" description="ANK" evidence="1">
    <location>
        <begin position="169"/>
        <end position="202"/>
    </location>
</feature>
<feature type="repeat" description="ANK" evidence="1">
    <location>
        <begin position="466"/>
        <end position="498"/>
    </location>
</feature>
<evidence type="ECO:0000313" key="3">
    <source>
        <dbReference type="Proteomes" id="UP001627154"/>
    </source>
</evidence>
<dbReference type="Pfam" id="PF00023">
    <property type="entry name" value="Ank"/>
    <property type="match status" value="1"/>
</dbReference>
<keyword evidence="3" id="KW-1185">Reference proteome</keyword>
<dbReference type="SUPFAM" id="SSF48403">
    <property type="entry name" value="Ankyrin repeat"/>
    <property type="match status" value="2"/>
</dbReference>
<proteinExistence type="predicted"/>
<dbReference type="Proteomes" id="UP001627154">
    <property type="component" value="Unassembled WGS sequence"/>
</dbReference>
<keyword evidence="1" id="KW-0040">ANK repeat</keyword>
<dbReference type="Pfam" id="PF12796">
    <property type="entry name" value="Ank_2"/>
    <property type="match status" value="3"/>
</dbReference>
<dbReference type="AlphaFoldDB" id="A0ABD2WG00"/>
<gene>
    <name evidence="2" type="ORF">TKK_013358</name>
</gene>
<dbReference type="PROSITE" id="PS50088">
    <property type="entry name" value="ANK_REPEAT"/>
    <property type="match status" value="8"/>
</dbReference>
<dbReference type="PROSITE" id="PS50297">
    <property type="entry name" value="ANK_REP_REGION"/>
    <property type="match status" value="7"/>
</dbReference>
<reference evidence="2 3" key="1">
    <citation type="journal article" date="2024" name="bioRxiv">
        <title>A reference genome for Trichogramma kaykai: A tiny desert-dwelling parasitoid wasp with competing sex-ratio distorters.</title>
        <authorList>
            <person name="Culotta J."/>
            <person name="Lindsey A.R."/>
        </authorList>
    </citation>
    <scope>NUCLEOTIDE SEQUENCE [LARGE SCALE GENOMIC DNA]</scope>
    <source>
        <strain evidence="2 3">KSX58</strain>
    </source>
</reference>
<feature type="repeat" description="ANK" evidence="1">
    <location>
        <begin position="135"/>
        <end position="167"/>
    </location>
</feature>
<feature type="repeat" description="ANK" evidence="1">
    <location>
        <begin position="317"/>
        <end position="351"/>
    </location>
</feature>
<dbReference type="PANTHER" id="PTHR24118">
    <property type="entry name" value="POTE ANKYRIN DOMAIN"/>
    <property type="match status" value="1"/>
</dbReference>
<feature type="repeat" description="ANK" evidence="1">
    <location>
        <begin position="243"/>
        <end position="275"/>
    </location>
</feature>
<comment type="caution">
    <text evidence="2">The sequence shown here is derived from an EMBL/GenBank/DDBJ whole genome shotgun (WGS) entry which is preliminary data.</text>
</comment>
<sequence>MAEIRDEVDRVEILKNLRRKVNWKCKLERSEFLSELEPLITHWAGPLPELRDIFRPKEIDWILSQSNSFAVTFAEFAISTGYKDEPEIGEDGKPSLRRSTPLHQAATEMVRFEASEIRRLFRIYNRFDMNYIDKNGVTHFHVACTWRIFEVIEEFLEHGQDPNVLEPRNRNSPLHLALYNFASSEVILLLLRKGADLRLVNAEGSTPLHIFCGKYNDFDLAQLLFDLSYENHQLPPVDVRDMWGKTPLHLALEHRCKNTTEALLKNGADPNLADAEGFTPLHKICRYWLDSYELAEMLFRISAEKNQLVSLNALTKSGQTPLHIALSRDTLRRDLVLLLLRKGADLRLVNAEGLTPLHIFCKKYDDVDLAMLLLDLNNEKHQLAQVDVQDNLGNAPLHLALEHRHRNVAEFLLRNGADPNLANAKGFTPLHKICRYWPDGYEPAEMLFRISAEKNQLVSLNASTKSGQTPLHLALLFGRRNLFQLLLTNGADPNLADTEGLTALHFVTKRFECTDFAELFFKIIDEKRQSVRIDARDKLGQTPLHLAVYYKNESAIEALLRRGANPNLTTEEKLTPLHIICQNYKIRRENKSRQEDLAKLFFKICQEVNRVVRVDAKDKQGRTPLQIAVANFKPDMVEVLLDNDADLSGLVLADTFYFVSKLNMSPDRWISFAVSFASGALTIVDCLEKKGYELDLTDAIMIMKMFGLYGLFEKSVDLEKSWCDDEKFASKAKDIKIIPSLSLYDFIQLQPREAARQLTYQDYFNFARSNKMGELPEGSIETCARHLCEKLTRRFFQRWAVHSFMELTRCRLPILCVDMIIEQLTNKDLLRICSANKKK</sequence>
<dbReference type="SMART" id="SM00248">
    <property type="entry name" value="ANK"/>
    <property type="match status" value="14"/>
</dbReference>
<evidence type="ECO:0000256" key="1">
    <source>
        <dbReference type="PROSITE-ProRule" id="PRU00023"/>
    </source>
</evidence>
<protein>
    <submittedName>
        <fullName evidence="2">Uncharacterized protein</fullName>
    </submittedName>
</protein>
<feature type="repeat" description="ANK" evidence="1">
    <location>
        <begin position="539"/>
        <end position="571"/>
    </location>
</feature>